<protein>
    <submittedName>
        <fullName evidence="2">Beta-aspartate methyltransferase</fullName>
    </submittedName>
</protein>
<accession>A0A175VFF4</accession>
<dbReference type="AlphaFoldDB" id="A0A175VFF4"/>
<dbReference type="Pfam" id="PF07355">
    <property type="entry name" value="GRDB"/>
    <property type="match status" value="1"/>
</dbReference>
<organism evidence="2 3">
    <name type="scientific">Aeromonas enteropelogenes</name>
    <name type="common">Aeromonas trota</name>
    <dbReference type="NCBI Taxonomy" id="29489"/>
    <lineage>
        <taxon>Bacteria</taxon>
        <taxon>Pseudomonadati</taxon>
        <taxon>Pseudomonadota</taxon>
        <taxon>Gammaproteobacteria</taxon>
        <taxon>Aeromonadales</taxon>
        <taxon>Aeromonadaceae</taxon>
        <taxon>Aeromonas</taxon>
    </lineage>
</organism>
<dbReference type="Proteomes" id="UP000078435">
    <property type="component" value="Unassembled WGS sequence"/>
</dbReference>
<comment type="caution">
    <text evidence="2">The sequence shown here is derived from an EMBL/GenBank/DDBJ whole genome shotgun (WGS) entry which is preliminary data.</text>
</comment>
<dbReference type="GO" id="GO:0032259">
    <property type="term" value="P:methylation"/>
    <property type="evidence" value="ECO:0007669"/>
    <property type="project" value="UniProtKB-KW"/>
</dbReference>
<name>A0A175VFF4_AEREN</name>
<keyword evidence="2" id="KW-0489">Methyltransferase</keyword>
<proteinExistence type="predicted"/>
<evidence type="ECO:0000313" key="2">
    <source>
        <dbReference type="EMBL" id="KXU78722.1"/>
    </source>
</evidence>
<dbReference type="NCBIfam" id="TIGR01918">
    <property type="entry name" value="various_sel_PB"/>
    <property type="match status" value="1"/>
</dbReference>
<dbReference type="GO" id="GO:0008168">
    <property type="term" value="F:methyltransferase activity"/>
    <property type="evidence" value="ECO:0007669"/>
    <property type="project" value="UniProtKB-KW"/>
</dbReference>
<sequence length="348" mass="37393">MSLRILHYLNQFFGQKGGEEAAGYMPEMHSDPVGVGLQLEKMLGGDGSIVTTIICGDSYFNENNEACKQYVRDVLAEVSPDMVVAGPAFNAGRYGMACGQVAQVAAEQDIPVISGIYPENPGYELYRPWMYAVETGNSAASMRSALPAMVALIKRFIATQGNPGLPEEAGYLPRGVRINHFEMQNGAERAADMLVSKLKGETFRTEYPMPVFDRVEPQPPVVGMAQATIALVTSGGVVPKGNPDHIESSSASRYGEYSLEGIEALDADNYQTAHGGYDPVACNDDPNRVLPVDVLRDLEREGVIGKLYPHYYATVGNGTSVANARKYGADIALKLQKAGVSAAILTST</sequence>
<keyword evidence="2" id="KW-0808">Transferase</keyword>
<gene>
    <name evidence="2" type="ORF">LCR_02160</name>
</gene>
<reference evidence="2 3" key="1">
    <citation type="submission" date="2016-02" db="EMBL/GenBank/DDBJ databases">
        <title>Draft genome sequence of Aeromonas trota strain 1999lcr isolated from cerebrospinal fluid (CSF).</title>
        <authorList>
            <person name="Dallagassa C.B."/>
            <person name="Prediger K.C."/>
            <person name="Weiss V.A."/>
            <person name="Assis F.E."/>
            <person name="Baura V."/>
            <person name="Cruz L.M."/>
            <person name="Souza E.M."/>
            <person name="Pedrosa F.O."/>
            <person name="Fadel-Picheth C.M."/>
        </authorList>
    </citation>
    <scope>NUCLEOTIDE SEQUENCE [LARGE SCALE GENOMIC DNA]</scope>
    <source>
        <strain evidence="2 3">1999lcr</strain>
    </source>
</reference>
<keyword evidence="1" id="KW-0560">Oxidoreductase</keyword>
<dbReference type="InterPro" id="IPR010187">
    <property type="entry name" value="Various_sel_PB"/>
</dbReference>
<dbReference type="EMBL" id="JMGO02000016">
    <property type="protein sequence ID" value="KXU78722.1"/>
    <property type="molecule type" value="Genomic_DNA"/>
</dbReference>
<evidence type="ECO:0000313" key="3">
    <source>
        <dbReference type="Proteomes" id="UP000078435"/>
    </source>
</evidence>
<evidence type="ECO:0000256" key="1">
    <source>
        <dbReference type="ARBA" id="ARBA00023002"/>
    </source>
</evidence>
<dbReference type="GO" id="GO:0050485">
    <property type="term" value="F:oxidoreductase activity, acting on X-H and Y-H to form an X-Y bond, with a disulfide as acceptor"/>
    <property type="evidence" value="ECO:0007669"/>
    <property type="project" value="InterPro"/>
</dbReference>